<dbReference type="SMART" id="SM00091">
    <property type="entry name" value="PAS"/>
    <property type="match status" value="1"/>
</dbReference>
<name>A0A7W9DAY4_9MICC</name>
<keyword evidence="6" id="KW-0808">Transferase</keyword>
<evidence type="ECO:0000256" key="7">
    <source>
        <dbReference type="ARBA" id="ARBA00022692"/>
    </source>
</evidence>
<dbReference type="SUPFAM" id="SSF55874">
    <property type="entry name" value="ATPase domain of HSP90 chaperone/DNA topoisomerase II/histidine kinase"/>
    <property type="match status" value="1"/>
</dbReference>
<keyword evidence="17" id="KW-1185">Reference proteome</keyword>
<sequence length="573" mass="62177">MSPTSAPANEPFPAHRELRRRHPRHLTLASQFLLLQLLIVAAVVVGTMGFSFAQSTAAFERTESRRALAVAETLASMPTVRALMPDENARHGAALPAVTQSTSGTSGFDYVFLADTVGNIVSSSQPTLLDDRLPVHEWIETMGRAVTGPLTIDHTDILMARVPIMDDGGKLVGIAGVARVYPTVLERIEQSLSNVIVYGGLALGSGAIGSLLLSNRVKRQTFGMEPQEIAELANHLDTVVNGVKEGIVALDSERRITLINQPAEELLNLPAQVIGERVEDIAPNPLVARLLTSDQETPDRLVIVGQRLLAFNRKMLVSFGKPVGSVTTIRDHTELATLERELGLQSTSTEMMRAQTHEFANQLHTISGLIQLEEYDEVVNFVDGVRLSMTKLNEEVTSTIHDPSIAALLIAKASIAAERNIDFDLTEDSSLPRLPDVIAREFTTVIGNLIDNAMDAVHDMQDRHVSVTVVSEAAPDAEKEQVIHLTVRDSGNGVSEELMDKIFIQGFSTKDDDAAPHSQRGFGLALTKLICERQGGSVTVRNGGNLRTTMSRGPGAVFEAHIPWSPSKMIETP</sequence>
<evidence type="ECO:0000256" key="9">
    <source>
        <dbReference type="ARBA" id="ARBA00022777"/>
    </source>
</evidence>
<dbReference type="PANTHER" id="PTHR43547">
    <property type="entry name" value="TWO-COMPONENT HISTIDINE KINASE"/>
    <property type="match status" value="1"/>
</dbReference>
<keyword evidence="4" id="KW-1003">Cell membrane</keyword>
<dbReference type="Pfam" id="PF17203">
    <property type="entry name" value="sCache_3_2"/>
    <property type="match status" value="1"/>
</dbReference>
<organism evidence="16 17">
    <name type="scientific">Neomicrococcus lactis</name>
    <dbReference type="NCBI Taxonomy" id="732241"/>
    <lineage>
        <taxon>Bacteria</taxon>
        <taxon>Bacillati</taxon>
        <taxon>Actinomycetota</taxon>
        <taxon>Actinomycetes</taxon>
        <taxon>Micrococcales</taxon>
        <taxon>Micrococcaceae</taxon>
        <taxon>Neomicrococcus</taxon>
    </lineage>
</organism>
<dbReference type="InterPro" id="IPR004358">
    <property type="entry name" value="Sig_transdc_His_kin-like_C"/>
</dbReference>
<evidence type="ECO:0000256" key="2">
    <source>
        <dbReference type="ARBA" id="ARBA00004651"/>
    </source>
</evidence>
<evidence type="ECO:0000259" key="15">
    <source>
        <dbReference type="PROSITE" id="PS50109"/>
    </source>
</evidence>
<evidence type="ECO:0000256" key="13">
    <source>
        <dbReference type="ARBA" id="ARBA00023136"/>
    </source>
</evidence>
<dbReference type="InterPro" id="IPR005467">
    <property type="entry name" value="His_kinase_dom"/>
</dbReference>
<dbReference type="InterPro" id="IPR036890">
    <property type="entry name" value="HATPase_C_sf"/>
</dbReference>
<reference evidence="16 17" key="1">
    <citation type="submission" date="2020-08" db="EMBL/GenBank/DDBJ databases">
        <title>Sequencing the genomes of 1000 actinobacteria strains.</title>
        <authorList>
            <person name="Klenk H.-P."/>
        </authorList>
    </citation>
    <scope>NUCLEOTIDE SEQUENCE [LARGE SCALE GENOMIC DNA]</scope>
    <source>
        <strain evidence="16 17">DSM 23694</strain>
    </source>
</reference>
<dbReference type="InterPro" id="IPR000014">
    <property type="entry name" value="PAS"/>
</dbReference>
<keyword evidence="12" id="KW-0902">Two-component regulatory system</keyword>
<dbReference type="Pfam" id="PF14689">
    <property type="entry name" value="SPOB_a"/>
    <property type="match status" value="1"/>
</dbReference>
<evidence type="ECO:0000256" key="14">
    <source>
        <dbReference type="SAM" id="Phobius"/>
    </source>
</evidence>
<evidence type="ECO:0000256" key="3">
    <source>
        <dbReference type="ARBA" id="ARBA00012438"/>
    </source>
</evidence>
<evidence type="ECO:0000256" key="10">
    <source>
        <dbReference type="ARBA" id="ARBA00022840"/>
    </source>
</evidence>
<dbReference type="EMBL" id="JACHBL010000001">
    <property type="protein sequence ID" value="MBB5598130.1"/>
    <property type="molecule type" value="Genomic_DNA"/>
</dbReference>
<feature type="domain" description="Histidine kinase" evidence="15">
    <location>
        <begin position="354"/>
        <end position="566"/>
    </location>
</feature>
<evidence type="ECO:0000256" key="1">
    <source>
        <dbReference type="ARBA" id="ARBA00000085"/>
    </source>
</evidence>
<dbReference type="Pfam" id="PF02518">
    <property type="entry name" value="HATPase_c"/>
    <property type="match status" value="1"/>
</dbReference>
<dbReference type="RefSeq" id="WP_183641494.1">
    <property type="nucleotide sequence ID" value="NZ_JACHBL010000001.1"/>
</dbReference>
<dbReference type="GO" id="GO:0005524">
    <property type="term" value="F:ATP binding"/>
    <property type="evidence" value="ECO:0007669"/>
    <property type="project" value="UniProtKB-KW"/>
</dbReference>
<comment type="caution">
    <text evidence="16">The sequence shown here is derived from an EMBL/GenBank/DDBJ whole genome shotgun (WGS) entry which is preliminary data.</text>
</comment>
<protein>
    <recommendedName>
        <fullName evidence="3">histidine kinase</fullName>
        <ecNumber evidence="3">2.7.13.3</ecNumber>
    </recommendedName>
</protein>
<evidence type="ECO:0000256" key="6">
    <source>
        <dbReference type="ARBA" id="ARBA00022679"/>
    </source>
</evidence>
<evidence type="ECO:0000256" key="8">
    <source>
        <dbReference type="ARBA" id="ARBA00022741"/>
    </source>
</evidence>
<dbReference type="InterPro" id="IPR035965">
    <property type="entry name" value="PAS-like_dom_sf"/>
</dbReference>
<dbReference type="SUPFAM" id="SSF55890">
    <property type="entry name" value="Sporulation response regulatory protein Spo0B"/>
    <property type="match status" value="1"/>
</dbReference>
<dbReference type="Gene3D" id="3.30.565.10">
    <property type="entry name" value="Histidine kinase-like ATPase, C-terminal domain"/>
    <property type="match status" value="1"/>
</dbReference>
<accession>A0A7W9DAY4</accession>
<evidence type="ECO:0000256" key="11">
    <source>
        <dbReference type="ARBA" id="ARBA00022989"/>
    </source>
</evidence>
<comment type="catalytic activity">
    <reaction evidence="1">
        <text>ATP + protein L-histidine = ADP + protein N-phospho-L-histidine.</text>
        <dbReference type="EC" id="2.7.13.3"/>
    </reaction>
</comment>
<dbReference type="SUPFAM" id="SSF103190">
    <property type="entry name" value="Sensory domain-like"/>
    <property type="match status" value="1"/>
</dbReference>
<dbReference type="GO" id="GO:0000155">
    <property type="term" value="F:phosphorelay sensor kinase activity"/>
    <property type="evidence" value="ECO:0007669"/>
    <property type="project" value="InterPro"/>
</dbReference>
<gene>
    <name evidence="16" type="ORF">BKA12_001210</name>
</gene>
<dbReference type="Gene3D" id="3.30.450.20">
    <property type="entry name" value="PAS domain"/>
    <property type="match status" value="2"/>
</dbReference>
<dbReference type="Pfam" id="PF13188">
    <property type="entry name" value="PAS_8"/>
    <property type="match status" value="1"/>
</dbReference>
<dbReference type="InterPro" id="IPR033463">
    <property type="entry name" value="sCache_3"/>
</dbReference>
<dbReference type="GO" id="GO:0005886">
    <property type="term" value="C:plasma membrane"/>
    <property type="evidence" value="ECO:0007669"/>
    <property type="project" value="UniProtKB-SubCell"/>
</dbReference>
<dbReference type="SUPFAM" id="SSF55785">
    <property type="entry name" value="PYP-like sensor domain (PAS domain)"/>
    <property type="match status" value="1"/>
</dbReference>
<dbReference type="CDD" id="cd18773">
    <property type="entry name" value="PDC1_HK_sensor"/>
    <property type="match status" value="1"/>
</dbReference>
<keyword evidence="9 16" id="KW-0418">Kinase</keyword>
<dbReference type="InterPro" id="IPR003594">
    <property type="entry name" value="HATPase_dom"/>
</dbReference>
<dbReference type="InterPro" id="IPR016120">
    <property type="entry name" value="Sig_transdc_His_kin_SpoOB"/>
</dbReference>
<evidence type="ECO:0000256" key="4">
    <source>
        <dbReference type="ARBA" id="ARBA00022475"/>
    </source>
</evidence>
<keyword evidence="10" id="KW-0067">ATP-binding</keyword>
<dbReference type="Proteomes" id="UP000523863">
    <property type="component" value="Unassembled WGS sequence"/>
</dbReference>
<keyword evidence="11 14" id="KW-1133">Transmembrane helix</keyword>
<evidence type="ECO:0000256" key="5">
    <source>
        <dbReference type="ARBA" id="ARBA00022553"/>
    </source>
</evidence>
<feature type="transmembrane region" description="Helical" evidence="14">
    <location>
        <begin position="26"/>
        <end position="52"/>
    </location>
</feature>
<dbReference type="SMART" id="SM00387">
    <property type="entry name" value="HATPase_c"/>
    <property type="match status" value="1"/>
</dbReference>
<keyword evidence="7 14" id="KW-0812">Transmembrane</keyword>
<evidence type="ECO:0000313" key="16">
    <source>
        <dbReference type="EMBL" id="MBB5598130.1"/>
    </source>
</evidence>
<keyword evidence="8" id="KW-0547">Nucleotide-binding</keyword>
<evidence type="ECO:0000256" key="12">
    <source>
        <dbReference type="ARBA" id="ARBA00023012"/>
    </source>
</evidence>
<dbReference type="InterPro" id="IPR039506">
    <property type="entry name" value="SPOB_a"/>
</dbReference>
<dbReference type="AlphaFoldDB" id="A0A7W9DAY4"/>
<dbReference type="EC" id="2.7.13.3" evidence="3"/>
<comment type="subcellular location">
    <subcellularLocation>
        <location evidence="2">Cell membrane</location>
        <topology evidence="2">Multi-pass membrane protein</topology>
    </subcellularLocation>
</comment>
<keyword evidence="5" id="KW-0597">Phosphoprotein</keyword>
<keyword evidence="13 14" id="KW-0472">Membrane</keyword>
<dbReference type="PANTHER" id="PTHR43547:SF10">
    <property type="entry name" value="SENSOR HISTIDINE KINASE DCUS"/>
    <property type="match status" value="1"/>
</dbReference>
<proteinExistence type="predicted"/>
<dbReference type="PRINTS" id="PR00344">
    <property type="entry name" value="BCTRLSENSOR"/>
</dbReference>
<dbReference type="InterPro" id="IPR029151">
    <property type="entry name" value="Sensor-like_sf"/>
</dbReference>
<dbReference type="PROSITE" id="PS50109">
    <property type="entry name" value="HIS_KIN"/>
    <property type="match status" value="1"/>
</dbReference>
<dbReference type="Gene3D" id="1.10.287.130">
    <property type="match status" value="1"/>
</dbReference>
<evidence type="ECO:0000313" key="17">
    <source>
        <dbReference type="Proteomes" id="UP000523863"/>
    </source>
</evidence>